<dbReference type="Gene3D" id="3.30.200.20">
    <property type="entry name" value="Phosphorylase Kinase, domain 1"/>
    <property type="match status" value="1"/>
</dbReference>
<feature type="binding site" evidence="5">
    <location>
        <position position="118"/>
    </location>
    <ligand>
        <name>ATP</name>
        <dbReference type="ChEBI" id="CHEBI:30616"/>
    </ligand>
</feature>
<dbReference type="GO" id="GO:0005524">
    <property type="term" value="F:ATP binding"/>
    <property type="evidence" value="ECO:0007669"/>
    <property type="project" value="UniProtKB-UniRule"/>
</dbReference>
<dbReference type="InterPro" id="IPR011009">
    <property type="entry name" value="Kinase-like_dom_sf"/>
</dbReference>
<organism evidence="7 8">
    <name type="scientific">Sulfidibacter corallicola</name>
    <dbReference type="NCBI Taxonomy" id="2818388"/>
    <lineage>
        <taxon>Bacteria</taxon>
        <taxon>Pseudomonadati</taxon>
        <taxon>Acidobacteriota</taxon>
        <taxon>Holophagae</taxon>
        <taxon>Acanthopleuribacterales</taxon>
        <taxon>Acanthopleuribacteraceae</taxon>
        <taxon>Sulfidibacter</taxon>
    </lineage>
</organism>
<dbReference type="AlphaFoldDB" id="A0A8A4TGD5"/>
<dbReference type="EMBL" id="CP071793">
    <property type="protein sequence ID" value="QTD49139.1"/>
    <property type="molecule type" value="Genomic_DNA"/>
</dbReference>
<keyword evidence="3 7" id="KW-0418">Kinase</keyword>
<accession>A0A8A4TGD5</accession>
<evidence type="ECO:0000313" key="7">
    <source>
        <dbReference type="EMBL" id="QTD49139.1"/>
    </source>
</evidence>
<dbReference type="KEGG" id="scor:J3U87_26435"/>
<proteinExistence type="predicted"/>
<evidence type="ECO:0000256" key="1">
    <source>
        <dbReference type="ARBA" id="ARBA00022679"/>
    </source>
</evidence>
<keyword evidence="2 5" id="KW-0547">Nucleotide-binding</keyword>
<keyword evidence="7" id="KW-0723">Serine/threonine-protein kinase</keyword>
<dbReference type="PANTHER" id="PTHR43289">
    <property type="entry name" value="MITOGEN-ACTIVATED PROTEIN KINASE KINASE KINASE 20-RELATED"/>
    <property type="match status" value="1"/>
</dbReference>
<sequence length="409" mass="46357">MTLTTMAVEPNSQTWWQQVEHHYDRASALPAEQREGYLVEACGPDTDLMNEVASLLDTDEDVLDFMEQGLAYEDEQEALIGQTLEGYRIVRKLGSGGMGTVFLAESQDFFQDRHVAVKLLKPQLNNESWRRRFNAERRILSHLDHPNIAGLRGGGHLADGTPYLIMEYVEGEPITTFCDRRGLSVAERLRLFRKVCAAVHYSHQNLIIHRDLKPDNIFVTEAGEPKLLDFGIAKLQASHPDHQQLTTTQNRCFTPDYASPEQILGYQISPRADVYALGIVLYQLLTGFKPFSGLPGNQLLFAVCRGERTKPSEFLTTMMADPTRRVDVTRVGTARRRDVASLAEGLRGDLDAIVSKAISRVPEQRYEHVEAFGDDVLRYLLDLPVAAREENLWRRAFGWFKRQPLPLFA</sequence>
<keyword evidence="4 5" id="KW-0067">ATP-binding</keyword>
<dbReference type="PROSITE" id="PS00107">
    <property type="entry name" value="PROTEIN_KINASE_ATP"/>
    <property type="match status" value="1"/>
</dbReference>
<dbReference type="InterPro" id="IPR017441">
    <property type="entry name" value="Protein_kinase_ATP_BS"/>
</dbReference>
<dbReference type="SMART" id="SM00220">
    <property type="entry name" value="S_TKc"/>
    <property type="match status" value="1"/>
</dbReference>
<evidence type="ECO:0000256" key="3">
    <source>
        <dbReference type="ARBA" id="ARBA00022777"/>
    </source>
</evidence>
<evidence type="ECO:0000256" key="2">
    <source>
        <dbReference type="ARBA" id="ARBA00022741"/>
    </source>
</evidence>
<dbReference type="RefSeq" id="WP_237378780.1">
    <property type="nucleotide sequence ID" value="NZ_CP071793.1"/>
</dbReference>
<dbReference type="SUPFAM" id="SSF56112">
    <property type="entry name" value="Protein kinase-like (PK-like)"/>
    <property type="match status" value="1"/>
</dbReference>
<evidence type="ECO:0000256" key="5">
    <source>
        <dbReference type="PROSITE-ProRule" id="PRU10141"/>
    </source>
</evidence>
<dbReference type="InterPro" id="IPR008271">
    <property type="entry name" value="Ser/Thr_kinase_AS"/>
</dbReference>
<dbReference type="PANTHER" id="PTHR43289:SF34">
    <property type="entry name" value="SERINE_THREONINE-PROTEIN KINASE YBDM-RELATED"/>
    <property type="match status" value="1"/>
</dbReference>
<dbReference type="Pfam" id="PF00069">
    <property type="entry name" value="Pkinase"/>
    <property type="match status" value="1"/>
</dbReference>
<name>A0A8A4TGD5_SULCO</name>
<dbReference type="Proteomes" id="UP000663929">
    <property type="component" value="Chromosome"/>
</dbReference>
<dbReference type="GO" id="GO:0004674">
    <property type="term" value="F:protein serine/threonine kinase activity"/>
    <property type="evidence" value="ECO:0007669"/>
    <property type="project" value="UniProtKB-KW"/>
</dbReference>
<gene>
    <name evidence="7" type="ORF">J3U87_26435</name>
</gene>
<keyword evidence="8" id="KW-1185">Reference proteome</keyword>
<dbReference type="InterPro" id="IPR000719">
    <property type="entry name" value="Prot_kinase_dom"/>
</dbReference>
<dbReference type="Gene3D" id="1.10.510.10">
    <property type="entry name" value="Transferase(Phosphotransferase) domain 1"/>
    <property type="match status" value="1"/>
</dbReference>
<evidence type="ECO:0000256" key="4">
    <source>
        <dbReference type="ARBA" id="ARBA00022840"/>
    </source>
</evidence>
<dbReference type="PROSITE" id="PS50011">
    <property type="entry name" value="PROTEIN_KINASE_DOM"/>
    <property type="match status" value="1"/>
</dbReference>
<keyword evidence="1" id="KW-0808">Transferase</keyword>
<reference evidence="7" key="1">
    <citation type="submission" date="2021-03" db="EMBL/GenBank/DDBJ databases">
        <title>Acanthopleuribacteraceae sp. M133.</title>
        <authorList>
            <person name="Wang G."/>
        </authorList>
    </citation>
    <scope>NUCLEOTIDE SEQUENCE</scope>
    <source>
        <strain evidence="7">M133</strain>
    </source>
</reference>
<dbReference type="PROSITE" id="PS00108">
    <property type="entry name" value="PROTEIN_KINASE_ST"/>
    <property type="match status" value="1"/>
</dbReference>
<feature type="domain" description="Protein kinase" evidence="6">
    <location>
        <begin position="87"/>
        <end position="377"/>
    </location>
</feature>
<dbReference type="CDD" id="cd14014">
    <property type="entry name" value="STKc_PknB_like"/>
    <property type="match status" value="1"/>
</dbReference>
<evidence type="ECO:0000259" key="6">
    <source>
        <dbReference type="PROSITE" id="PS50011"/>
    </source>
</evidence>
<protein>
    <submittedName>
        <fullName evidence="7">Serine/threonine protein kinase</fullName>
    </submittedName>
</protein>
<evidence type="ECO:0000313" key="8">
    <source>
        <dbReference type="Proteomes" id="UP000663929"/>
    </source>
</evidence>